<comment type="caution">
    <text evidence="1">The sequence shown here is derived from an EMBL/GenBank/DDBJ whole genome shotgun (WGS) entry which is preliminary data.</text>
</comment>
<evidence type="ECO:0000313" key="1">
    <source>
        <dbReference type="EMBL" id="PXF60961.1"/>
    </source>
</evidence>
<gene>
    <name evidence="1" type="ORF">C4B59_06305</name>
</gene>
<dbReference type="EMBL" id="PQXF01000009">
    <property type="protein sequence ID" value="PXF60961.1"/>
    <property type="molecule type" value="Genomic_DNA"/>
</dbReference>
<organism evidence="1 2">
    <name type="scientific">Candidatus Methanogaster sp</name>
    <dbReference type="NCBI Taxonomy" id="3386292"/>
    <lineage>
        <taxon>Archaea</taxon>
        <taxon>Methanobacteriati</taxon>
        <taxon>Methanobacteriota</taxon>
        <taxon>Stenosarchaea group</taxon>
        <taxon>Methanomicrobia</taxon>
        <taxon>Methanosarcinales</taxon>
        <taxon>ANME-2 cluster</taxon>
        <taxon>Candidatus Methanogasteraceae</taxon>
        <taxon>Candidatus Methanogaster</taxon>
    </lineage>
</organism>
<sequence length="309" mass="34717">MGILATINITRVINKYLMKYTHQYLNATTQPEQTSGDRESGFENTALFTKNISRPHLITRTKFFETNRMIGYQRTIKNRAESALSDHESSGSVPETVMQRPGHFGEPEMAVSGTFADTILGKQIGYQRTIKQRPDSVLSDHESPGSVPETVMQRPGHFGEPEMAVSETFADTILGKQIGYQRTIKQRPDSVLSHHESPGSVPETVMQRRPGHAPPMTNFPERHINLTKAPATGAPDLVLRKSTMVDAKDDLEHTKELTIKKDISSELSEKISDKDISEKTSGGIDVIANEVYRIIEKRIMIEKERRGFR</sequence>
<accession>A0AC61L2T0</accession>
<proteinExistence type="predicted"/>
<dbReference type="Proteomes" id="UP000248329">
    <property type="component" value="Unassembled WGS sequence"/>
</dbReference>
<reference evidence="1" key="1">
    <citation type="submission" date="2018-01" db="EMBL/GenBank/DDBJ databases">
        <authorList>
            <person name="Krukenberg V."/>
        </authorList>
    </citation>
    <scope>NUCLEOTIDE SEQUENCE</scope>
    <source>
        <strain evidence="1">E20ANME2</strain>
    </source>
</reference>
<evidence type="ECO:0000313" key="2">
    <source>
        <dbReference type="Proteomes" id="UP000248329"/>
    </source>
</evidence>
<name>A0AC61L2T0_9EURY</name>
<protein>
    <submittedName>
        <fullName evidence="1">Uncharacterized protein</fullName>
    </submittedName>
</protein>